<name>A0A5B9GJ10_9PROT</name>
<evidence type="ECO:0000313" key="1">
    <source>
        <dbReference type="EMBL" id="QEE86288.1"/>
    </source>
</evidence>
<gene>
    <name evidence="1" type="ORF">EOV40_011610</name>
</gene>
<reference evidence="1 2" key="1">
    <citation type="submission" date="2019-08" db="EMBL/GenBank/DDBJ databases">
        <title>Acetobacter oryzioeni sp. nov., isolated from Korean rice wine vinegar.</title>
        <authorList>
            <person name="Baek J.H."/>
            <person name="Kim K.H."/>
            <person name="Jeon C.O."/>
            <person name="Han D.M."/>
        </authorList>
    </citation>
    <scope>NUCLEOTIDE SEQUENCE [LARGE SCALE GENOMIC DNA]</scope>
    <source>
        <strain evidence="1 2">B6</strain>
    </source>
</reference>
<accession>A0A5B9GJ10</accession>
<dbReference type="KEGG" id="aoy:EOV40_011610"/>
<evidence type="ECO:0000313" key="2">
    <source>
        <dbReference type="Proteomes" id="UP000287027"/>
    </source>
</evidence>
<organism evidence="1 2">
    <name type="scientific">Acetobacter oryzoeni</name>
    <dbReference type="NCBI Taxonomy" id="2500548"/>
    <lineage>
        <taxon>Bacteria</taxon>
        <taxon>Pseudomonadati</taxon>
        <taxon>Pseudomonadota</taxon>
        <taxon>Alphaproteobacteria</taxon>
        <taxon>Acetobacterales</taxon>
        <taxon>Acetobacteraceae</taxon>
        <taxon>Acetobacter</taxon>
    </lineage>
</organism>
<protein>
    <submittedName>
        <fullName evidence="1">Uncharacterized protein</fullName>
    </submittedName>
</protein>
<sequence>MAGGAPSALPTARTHPVNRATLLNLFKQDLGDLLEAIEHALAKPNRDPYAEFNPERRPHEHDTRLLFVDELLSHLGWKRGAGGNVLEEARLQGATTKFMDYVGVVDIAGKPLLLVEAKAWDKPFVSARAGVAFATEAELIVAAIQHIRDGKSEDTSPAIAEWHKYLHQVEGYVRTLKEQYGHDLPRAMIVSGEWLVVFKRPTQTFLGALVPGDIAVYRRQEFAAQAGELFKLLHRSSLTQDAPIPLRPAQLRQFLELADVAGAFRGVHVHYDHKGGSRLFTPRPRISIYPAMFVVRNDDVIYTVMDNDTPVNLDYEHDNVGGETLAPHLHAIDARSTALLAACVQELGGPLPSPPLGAFPGFPSDIMTKTLVGNLPEANHWFVATGNSSHFLLVEPRVADCRFHTWAHCGADAIGQSAISVRSVEQRAFFIDSQQHHCANQVVQDRRTKKCLIAPIDSRICCQVCAFLDHCWTSYEKANLPCGE</sequence>
<proteinExistence type="predicted"/>
<dbReference type="Proteomes" id="UP000287027">
    <property type="component" value="Chromosome"/>
</dbReference>
<dbReference type="EMBL" id="CP042808">
    <property type="protein sequence ID" value="QEE86288.1"/>
    <property type="molecule type" value="Genomic_DNA"/>
</dbReference>
<keyword evidence="2" id="KW-1185">Reference proteome</keyword>
<dbReference type="AlphaFoldDB" id="A0A5B9GJ10"/>